<keyword evidence="6 7" id="KW-0472">Membrane</keyword>
<proteinExistence type="inferred from homology"/>
<dbReference type="Proteomes" id="UP000004169">
    <property type="component" value="Unassembled WGS sequence"/>
</dbReference>
<evidence type="ECO:0000256" key="1">
    <source>
        <dbReference type="ARBA" id="ARBA00004651"/>
    </source>
</evidence>
<feature type="transmembrane region" description="Helical" evidence="7">
    <location>
        <begin position="376"/>
        <end position="398"/>
    </location>
</feature>
<feature type="transmembrane region" description="Helical" evidence="7">
    <location>
        <begin position="278"/>
        <end position="304"/>
    </location>
</feature>
<keyword evidence="5 7" id="KW-1133">Transmembrane helix</keyword>
<evidence type="ECO:0000256" key="5">
    <source>
        <dbReference type="ARBA" id="ARBA00022989"/>
    </source>
</evidence>
<dbReference type="GO" id="GO:0098797">
    <property type="term" value="C:plasma membrane protein complex"/>
    <property type="evidence" value="ECO:0007669"/>
    <property type="project" value="TreeGrafter"/>
</dbReference>
<dbReference type="Pfam" id="PF02687">
    <property type="entry name" value="FtsX"/>
    <property type="match status" value="1"/>
</dbReference>
<dbReference type="GO" id="GO:0044874">
    <property type="term" value="P:lipoprotein localization to outer membrane"/>
    <property type="evidence" value="ECO:0007669"/>
    <property type="project" value="TreeGrafter"/>
</dbReference>
<gene>
    <name evidence="9" type="ORF">PHAMO_470045</name>
</gene>
<evidence type="ECO:0000256" key="7">
    <source>
        <dbReference type="SAM" id="Phobius"/>
    </source>
</evidence>
<feature type="domain" description="ABC3 transporter permease C-terminal" evidence="8">
    <location>
        <begin position="285"/>
        <end position="401"/>
    </location>
</feature>
<accession>H8FWQ6</accession>
<dbReference type="AlphaFoldDB" id="H8FWQ6"/>
<feature type="transmembrane region" description="Helical" evidence="7">
    <location>
        <begin position="28"/>
        <end position="49"/>
    </location>
</feature>
<evidence type="ECO:0000256" key="4">
    <source>
        <dbReference type="ARBA" id="ARBA00022692"/>
    </source>
</evidence>
<dbReference type="InterPro" id="IPR051447">
    <property type="entry name" value="Lipoprotein-release_system"/>
</dbReference>
<evidence type="ECO:0000313" key="9">
    <source>
        <dbReference type="EMBL" id="CCG42794.1"/>
    </source>
</evidence>
<dbReference type="InterPro" id="IPR003838">
    <property type="entry name" value="ABC3_permease_C"/>
</dbReference>
<evidence type="ECO:0000313" key="10">
    <source>
        <dbReference type="Proteomes" id="UP000004169"/>
    </source>
</evidence>
<reference evidence="9 10" key="1">
    <citation type="journal article" date="2012" name="J. Bacteriol.">
        <title>Draft Genome Sequence of the Purple Photosynthetic Bacterium Phaeospirillum molischianum DSM120, a Particularly Versatile Bacterium.</title>
        <authorList>
            <person name="Duquesne K."/>
            <person name="Prima V."/>
            <person name="Ji B."/>
            <person name="Rouy Z."/>
            <person name="Medigue C."/>
            <person name="Talla E."/>
            <person name="Sturgis J.N."/>
        </authorList>
    </citation>
    <scope>NUCLEOTIDE SEQUENCE [LARGE SCALE GENOMIC DNA]</scope>
    <source>
        <strain evidence="10">DSM120</strain>
    </source>
</reference>
<name>H8FWQ6_MAGML</name>
<dbReference type="RefSeq" id="WP_002730596.1">
    <property type="nucleotide sequence ID" value="NZ_CAHP01000042.1"/>
</dbReference>
<evidence type="ECO:0000256" key="3">
    <source>
        <dbReference type="ARBA" id="ARBA00022475"/>
    </source>
</evidence>
<keyword evidence="4 7" id="KW-0812">Transmembrane</keyword>
<dbReference type="eggNOG" id="COG0577">
    <property type="taxonomic scope" value="Bacteria"/>
</dbReference>
<comment type="similarity">
    <text evidence="2">Belongs to the ABC-4 integral membrane protein family. LolC/E subfamily.</text>
</comment>
<dbReference type="OrthoDB" id="5410375at2"/>
<feature type="transmembrane region" description="Helical" evidence="7">
    <location>
        <begin position="325"/>
        <end position="356"/>
    </location>
</feature>
<evidence type="ECO:0000259" key="8">
    <source>
        <dbReference type="Pfam" id="PF02687"/>
    </source>
</evidence>
<sequence length="412" mass="43560">MTVAPRIRSTLFTAMGLAWRDLLHEWRITACLVLALAAVLTPLLVLFGLKMGVITTMSERLLRDPHNLEVLLVGSGRLEPAWFEALQARPEVGFLVPRTRSLSATLDLMAGGGMALTAVEMIPTANGDPLLGPKLPPLFGPGSVLLSQSAAQSLGVVAGGHVTAVVARTVKGERQVARFVLTVAGVVPESAFGRDGVFVLNPLLVATEDFRDGFAAPLLGASENDPPPPTGPRSYASARLFAKGLDDVGPLADRLRAQGMEVRTHAAEIETVKSIDRVLGFIFGVIAAISVIGYGLSLSASLWANVDRKRKDLALIRLIGFSRGAVMAFPATQALLVALIGCALSLMAYWGVSLLFNHALSSNLADNEFVCRLPQLYAVIAVVATAVLVLAASTIGAYRASLIDPAESLRDL</sequence>
<keyword evidence="10" id="KW-1185">Reference proteome</keyword>
<comment type="caution">
    <text evidence="9">The sequence shown here is derived from an EMBL/GenBank/DDBJ whole genome shotgun (WGS) entry which is preliminary data.</text>
</comment>
<dbReference type="STRING" id="1150626.PHAMO_470045"/>
<evidence type="ECO:0000256" key="6">
    <source>
        <dbReference type="ARBA" id="ARBA00023136"/>
    </source>
</evidence>
<dbReference type="PANTHER" id="PTHR30489">
    <property type="entry name" value="LIPOPROTEIN-RELEASING SYSTEM TRANSMEMBRANE PROTEIN LOLE"/>
    <property type="match status" value="1"/>
</dbReference>
<comment type="subcellular location">
    <subcellularLocation>
        <location evidence="1">Cell membrane</location>
        <topology evidence="1">Multi-pass membrane protein</topology>
    </subcellularLocation>
</comment>
<organism evidence="9 10">
    <name type="scientific">Magnetospirillum molischianum DSM 120</name>
    <dbReference type="NCBI Taxonomy" id="1150626"/>
    <lineage>
        <taxon>Bacteria</taxon>
        <taxon>Pseudomonadati</taxon>
        <taxon>Pseudomonadota</taxon>
        <taxon>Alphaproteobacteria</taxon>
        <taxon>Rhodospirillales</taxon>
        <taxon>Rhodospirillaceae</taxon>
        <taxon>Magnetospirillum</taxon>
    </lineage>
</organism>
<evidence type="ECO:0000256" key="2">
    <source>
        <dbReference type="ARBA" id="ARBA00005236"/>
    </source>
</evidence>
<dbReference type="PANTHER" id="PTHR30489:SF0">
    <property type="entry name" value="LIPOPROTEIN-RELEASING SYSTEM TRANSMEMBRANE PROTEIN LOLE"/>
    <property type="match status" value="1"/>
</dbReference>
<protein>
    <submittedName>
        <fullName evidence="9">Permease protein of ABC transporter</fullName>
    </submittedName>
</protein>
<keyword evidence="3" id="KW-1003">Cell membrane</keyword>
<dbReference type="EMBL" id="CAHP01000042">
    <property type="protein sequence ID" value="CCG42794.1"/>
    <property type="molecule type" value="Genomic_DNA"/>
</dbReference>